<keyword evidence="6" id="KW-1185">Reference proteome</keyword>
<dbReference type="PANTHER" id="PTHR15574:SF21">
    <property type="entry name" value="DDB1- AND CUL4-ASSOCIATED FACTOR 8"/>
    <property type="match status" value="1"/>
</dbReference>
<dbReference type="PANTHER" id="PTHR15574">
    <property type="entry name" value="WD REPEAT DOMAIN-CONTAINING FAMILY"/>
    <property type="match status" value="1"/>
</dbReference>
<proteinExistence type="predicted"/>
<feature type="region of interest" description="Disordered" evidence="4">
    <location>
        <begin position="398"/>
        <end position="457"/>
    </location>
</feature>
<dbReference type="InterPro" id="IPR045151">
    <property type="entry name" value="DCAF8"/>
</dbReference>
<gene>
    <name evidence="5" type="ORF">Taro_048814</name>
</gene>
<dbReference type="EMBL" id="NMUH01006714">
    <property type="protein sequence ID" value="MQM15862.1"/>
    <property type="molecule type" value="Genomic_DNA"/>
</dbReference>
<sequence>DLIWRMGIYKKLDKHRGCVNTVSFNADGDILISGSDDRMVMLWDWERSAVKLSFHSGHYNNVFQARMMPYTDNKSIITCAADGEVRHARILEGGRVESTMLARHEGRAHKMAVEPGSPYIFYSCGEDGLVQRIDLRTQSATPLFLCKPLHDRSTYMPTVQLNAIAIDPWNPNLFAIAGGDEYARLYDIRKCRWDGLTSEQSPIDYYCPPHLIGDDQVGITGLAFSDQSELLASYNDELIYLFSKDQGLGPNPPHTSGDTGNGCGSHSASSLDMDTDDMPTPQAYSGHQNCDTVKGVNFFGPNCEYVVSGSDCGRLFIWRKKDGELLRAMEGDKDVVNCIEPHPHATMIASSGIESDVKIWIPNAMERAPPVNIDEVLTHDRIACFALNDYDFDYIDDDDNDDDNDIDDDDDDGSVDTDPDFDGYFDSCDDDNDDDNGGGGGGGGDDNDITIYDTAKA</sequence>
<dbReference type="PROSITE" id="PS50294">
    <property type="entry name" value="WD_REPEATS_REGION"/>
    <property type="match status" value="1"/>
</dbReference>
<evidence type="ECO:0000313" key="5">
    <source>
        <dbReference type="EMBL" id="MQM15862.1"/>
    </source>
</evidence>
<dbReference type="InterPro" id="IPR015943">
    <property type="entry name" value="WD40/YVTN_repeat-like_dom_sf"/>
</dbReference>
<keyword evidence="1 3" id="KW-0853">WD repeat</keyword>
<name>A0A843X951_COLES</name>
<feature type="non-terminal residue" evidence="5">
    <location>
        <position position="1"/>
    </location>
</feature>
<feature type="compositionally biased region" description="Polar residues" evidence="4">
    <location>
        <begin position="254"/>
        <end position="270"/>
    </location>
</feature>
<evidence type="ECO:0008006" key="7">
    <source>
        <dbReference type="Google" id="ProtNLM"/>
    </source>
</evidence>
<feature type="repeat" description="WD" evidence="3">
    <location>
        <begin position="329"/>
        <end position="360"/>
    </location>
</feature>
<keyword evidence="2" id="KW-0677">Repeat</keyword>
<dbReference type="Gene3D" id="2.130.10.10">
    <property type="entry name" value="YVTN repeat-like/Quinoprotein amine dehydrogenase"/>
    <property type="match status" value="1"/>
</dbReference>
<evidence type="ECO:0000256" key="4">
    <source>
        <dbReference type="SAM" id="MobiDB-lite"/>
    </source>
</evidence>
<organism evidence="5 6">
    <name type="scientific">Colocasia esculenta</name>
    <name type="common">Wild taro</name>
    <name type="synonym">Arum esculentum</name>
    <dbReference type="NCBI Taxonomy" id="4460"/>
    <lineage>
        <taxon>Eukaryota</taxon>
        <taxon>Viridiplantae</taxon>
        <taxon>Streptophyta</taxon>
        <taxon>Embryophyta</taxon>
        <taxon>Tracheophyta</taxon>
        <taxon>Spermatophyta</taxon>
        <taxon>Magnoliopsida</taxon>
        <taxon>Liliopsida</taxon>
        <taxon>Araceae</taxon>
        <taxon>Aroideae</taxon>
        <taxon>Colocasieae</taxon>
        <taxon>Colocasia</taxon>
    </lineage>
</organism>
<evidence type="ECO:0000256" key="1">
    <source>
        <dbReference type="ARBA" id="ARBA00022574"/>
    </source>
</evidence>
<accession>A0A843X951</accession>
<dbReference type="OrthoDB" id="4869960at2759"/>
<evidence type="ECO:0000313" key="6">
    <source>
        <dbReference type="Proteomes" id="UP000652761"/>
    </source>
</evidence>
<dbReference type="Pfam" id="PF00400">
    <property type="entry name" value="WD40"/>
    <property type="match status" value="3"/>
</dbReference>
<evidence type="ECO:0000256" key="2">
    <source>
        <dbReference type="ARBA" id="ARBA00022737"/>
    </source>
</evidence>
<feature type="region of interest" description="Disordered" evidence="4">
    <location>
        <begin position="249"/>
        <end position="270"/>
    </location>
</feature>
<dbReference type="Proteomes" id="UP000652761">
    <property type="component" value="Unassembled WGS sequence"/>
</dbReference>
<dbReference type="InterPro" id="IPR036322">
    <property type="entry name" value="WD40_repeat_dom_sf"/>
</dbReference>
<dbReference type="AlphaFoldDB" id="A0A843X951"/>
<dbReference type="GO" id="GO:0080008">
    <property type="term" value="C:Cul4-RING E3 ubiquitin ligase complex"/>
    <property type="evidence" value="ECO:0007669"/>
    <property type="project" value="TreeGrafter"/>
</dbReference>
<feature type="compositionally biased region" description="Acidic residues" evidence="4">
    <location>
        <begin position="398"/>
        <end position="436"/>
    </location>
</feature>
<dbReference type="SMART" id="SM00320">
    <property type="entry name" value="WD40"/>
    <property type="match status" value="7"/>
</dbReference>
<dbReference type="PROSITE" id="PS50082">
    <property type="entry name" value="WD_REPEATS_2"/>
    <property type="match status" value="2"/>
</dbReference>
<dbReference type="GO" id="GO:0005737">
    <property type="term" value="C:cytoplasm"/>
    <property type="evidence" value="ECO:0007669"/>
    <property type="project" value="TreeGrafter"/>
</dbReference>
<feature type="repeat" description="WD" evidence="3">
    <location>
        <begin position="12"/>
        <end position="44"/>
    </location>
</feature>
<protein>
    <recommendedName>
        <fullName evidence="7">DDB1-and CUL4-associated factor 8</fullName>
    </recommendedName>
</protein>
<dbReference type="InterPro" id="IPR001680">
    <property type="entry name" value="WD40_rpt"/>
</dbReference>
<dbReference type="SUPFAM" id="SSF50978">
    <property type="entry name" value="WD40 repeat-like"/>
    <property type="match status" value="1"/>
</dbReference>
<evidence type="ECO:0000256" key="3">
    <source>
        <dbReference type="PROSITE-ProRule" id="PRU00221"/>
    </source>
</evidence>
<comment type="caution">
    <text evidence="5">The sequence shown here is derived from an EMBL/GenBank/DDBJ whole genome shotgun (WGS) entry which is preliminary data.</text>
</comment>
<reference evidence="5" key="1">
    <citation type="submission" date="2017-07" db="EMBL/GenBank/DDBJ databases">
        <title>Taro Niue Genome Assembly and Annotation.</title>
        <authorList>
            <person name="Atibalentja N."/>
            <person name="Keating K."/>
            <person name="Fields C.J."/>
        </authorList>
    </citation>
    <scope>NUCLEOTIDE SEQUENCE</scope>
    <source>
        <strain evidence="5">Niue_2</strain>
        <tissue evidence="5">Leaf</tissue>
    </source>
</reference>